<dbReference type="PANTHER" id="PTHR44051">
    <property type="entry name" value="GLUTATHIONE S-TRANSFERASE-RELATED"/>
    <property type="match status" value="1"/>
</dbReference>
<name>A0A418XWG2_9GAMM</name>
<gene>
    <name evidence="6" type="ORF">D4A39_10560</name>
</gene>
<dbReference type="PANTHER" id="PTHR44051:SF9">
    <property type="entry name" value="GLUTATHIONE S-TRANSFERASE 1"/>
    <property type="match status" value="1"/>
</dbReference>
<dbReference type="Gene3D" id="3.40.30.10">
    <property type="entry name" value="Glutaredoxin"/>
    <property type="match status" value="1"/>
</dbReference>
<dbReference type="CDD" id="cd03189">
    <property type="entry name" value="GST_C_GTT1_like"/>
    <property type="match status" value="1"/>
</dbReference>
<dbReference type="Gene3D" id="1.20.1050.10">
    <property type="match status" value="1"/>
</dbReference>
<dbReference type="FunFam" id="3.40.30.10:FF:000156">
    <property type="entry name" value="Glutathione S-transferase 1"/>
    <property type="match status" value="1"/>
</dbReference>
<dbReference type="GO" id="GO:0004364">
    <property type="term" value="F:glutathione transferase activity"/>
    <property type="evidence" value="ECO:0007669"/>
    <property type="project" value="UniProtKB-EC"/>
</dbReference>
<dbReference type="InterPro" id="IPR004045">
    <property type="entry name" value="Glutathione_S-Trfase_N"/>
</dbReference>
<evidence type="ECO:0000313" key="7">
    <source>
        <dbReference type="Proteomes" id="UP000283734"/>
    </source>
</evidence>
<comment type="caution">
    <text evidence="6">The sequence shown here is derived from an EMBL/GenBank/DDBJ whole genome shotgun (WGS) entry which is preliminary data.</text>
</comment>
<dbReference type="PROSITE" id="PS50404">
    <property type="entry name" value="GST_NTER"/>
    <property type="match status" value="1"/>
</dbReference>
<feature type="domain" description="GST C-terminal" evidence="5">
    <location>
        <begin position="87"/>
        <end position="221"/>
    </location>
</feature>
<evidence type="ECO:0000259" key="4">
    <source>
        <dbReference type="PROSITE" id="PS50404"/>
    </source>
</evidence>
<organism evidence="6 7">
    <name type="scientific">Alcanivorax profundi</name>
    <dbReference type="NCBI Taxonomy" id="2338368"/>
    <lineage>
        <taxon>Bacteria</taxon>
        <taxon>Pseudomonadati</taxon>
        <taxon>Pseudomonadota</taxon>
        <taxon>Gammaproteobacteria</taxon>
        <taxon>Oceanospirillales</taxon>
        <taxon>Alcanivoracaceae</taxon>
        <taxon>Alcanivorax</taxon>
    </lineage>
</organism>
<dbReference type="InterPro" id="IPR036282">
    <property type="entry name" value="Glutathione-S-Trfase_C_sf"/>
</dbReference>
<dbReference type="SFLD" id="SFLDG01150">
    <property type="entry name" value="Main.1:_Beta-like"/>
    <property type="match status" value="1"/>
</dbReference>
<protein>
    <recommendedName>
        <fullName evidence="1">glutathione transferase</fullName>
        <ecNumber evidence="1">2.5.1.18</ecNumber>
    </recommendedName>
</protein>
<evidence type="ECO:0000256" key="3">
    <source>
        <dbReference type="ARBA" id="ARBA00047960"/>
    </source>
</evidence>
<dbReference type="InterPro" id="IPR010987">
    <property type="entry name" value="Glutathione-S-Trfase_C-like"/>
</dbReference>
<dbReference type="GO" id="GO:0005737">
    <property type="term" value="C:cytoplasm"/>
    <property type="evidence" value="ECO:0007669"/>
    <property type="project" value="UniProtKB-ARBA"/>
</dbReference>
<comment type="catalytic activity">
    <reaction evidence="3">
        <text>RX + glutathione = an S-substituted glutathione + a halide anion + H(+)</text>
        <dbReference type="Rhea" id="RHEA:16437"/>
        <dbReference type="ChEBI" id="CHEBI:15378"/>
        <dbReference type="ChEBI" id="CHEBI:16042"/>
        <dbReference type="ChEBI" id="CHEBI:17792"/>
        <dbReference type="ChEBI" id="CHEBI:57925"/>
        <dbReference type="ChEBI" id="CHEBI:90779"/>
        <dbReference type="EC" id="2.5.1.18"/>
    </reaction>
</comment>
<evidence type="ECO:0000256" key="1">
    <source>
        <dbReference type="ARBA" id="ARBA00012452"/>
    </source>
</evidence>
<sequence>MITVHHLENSRSLRIVWMLEELGIDYQIKHYKRDSKTMLAPAELKAIHPLGKSPAITDGETTIVESGAIIEYLARRYGGEAWQPPADDSRWLEERYWLHYAEGSLMPLLVMKLIFGRIPQSPMPFFAKPIARGISGKVIGSFIDPQLDTHLAQIEQHLSANTWFTGDTPGCADIMMSFPLQAASARANLDHYPGIRRFLEQMEQRPAYQRAVDKAGPLSPMR</sequence>
<dbReference type="GO" id="GO:0004601">
    <property type="term" value="F:peroxidase activity"/>
    <property type="evidence" value="ECO:0007669"/>
    <property type="project" value="UniProtKB-ARBA"/>
</dbReference>
<dbReference type="PROSITE" id="PS50405">
    <property type="entry name" value="GST_CTER"/>
    <property type="match status" value="1"/>
</dbReference>
<dbReference type="InterPro" id="IPR036249">
    <property type="entry name" value="Thioredoxin-like_sf"/>
</dbReference>
<dbReference type="CDD" id="cd03046">
    <property type="entry name" value="GST_N_GTT1_like"/>
    <property type="match status" value="1"/>
</dbReference>
<dbReference type="SUPFAM" id="SSF52833">
    <property type="entry name" value="Thioredoxin-like"/>
    <property type="match status" value="1"/>
</dbReference>
<dbReference type="EMBL" id="QYYA01000003">
    <property type="protein sequence ID" value="RJG17171.1"/>
    <property type="molecule type" value="Genomic_DNA"/>
</dbReference>
<proteinExistence type="predicted"/>
<dbReference type="InterPro" id="IPR040079">
    <property type="entry name" value="Glutathione_S-Trfase"/>
</dbReference>
<feature type="domain" description="GST N-terminal" evidence="4">
    <location>
        <begin position="1"/>
        <end position="81"/>
    </location>
</feature>
<reference evidence="6 7" key="1">
    <citation type="submission" date="2018-09" db="EMBL/GenBank/DDBJ databases">
        <title>Alcanivorax profundi sp. nov., isolated from 1000 m-depth seawater of the Mariana Trench.</title>
        <authorList>
            <person name="Liu J."/>
        </authorList>
    </citation>
    <scope>NUCLEOTIDE SEQUENCE [LARGE SCALE GENOMIC DNA]</scope>
    <source>
        <strain evidence="6 7">MTEO17</strain>
    </source>
</reference>
<keyword evidence="2 6" id="KW-0808">Transferase</keyword>
<dbReference type="Pfam" id="PF13410">
    <property type="entry name" value="GST_C_2"/>
    <property type="match status" value="1"/>
</dbReference>
<dbReference type="AlphaFoldDB" id="A0A418XWG2"/>
<dbReference type="EC" id="2.5.1.18" evidence="1"/>
<evidence type="ECO:0000313" key="6">
    <source>
        <dbReference type="EMBL" id="RJG17171.1"/>
    </source>
</evidence>
<accession>A0A418XWG2</accession>
<dbReference type="RefSeq" id="WP_022986818.1">
    <property type="nucleotide sequence ID" value="NZ_CAXGPP010000002.1"/>
</dbReference>
<dbReference type="SFLD" id="SFLDG00358">
    <property type="entry name" value="Main_(cytGST)"/>
    <property type="match status" value="1"/>
</dbReference>
<dbReference type="Proteomes" id="UP000283734">
    <property type="component" value="Unassembled WGS sequence"/>
</dbReference>
<dbReference type="SUPFAM" id="SSF47616">
    <property type="entry name" value="GST C-terminal domain-like"/>
    <property type="match status" value="1"/>
</dbReference>
<keyword evidence="7" id="KW-1185">Reference proteome</keyword>
<dbReference type="OrthoDB" id="9810080at2"/>
<evidence type="ECO:0000256" key="2">
    <source>
        <dbReference type="ARBA" id="ARBA00022679"/>
    </source>
</evidence>
<dbReference type="SFLD" id="SFLDS00019">
    <property type="entry name" value="Glutathione_Transferase_(cytos"/>
    <property type="match status" value="1"/>
</dbReference>
<dbReference type="Pfam" id="PF02798">
    <property type="entry name" value="GST_N"/>
    <property type="match status" value="1"/>
</dbReference>
<evidence type="ECO:0000259" key="5">
    <source>
        <dbReference type="PROSITE" id="PS50405"/>
    </source>
</evidence>